<comment type="caution">
    <text evidence="5">The sequence shown here is derived from an EMBL/GenBank/DDBJ whole genome shotgun (WGS) entry which is preliminary data.</text>
</comment>
<gene>
    <name evidence="5" type="ORF">PRZ01_08310</name>
</gene>
<dbReference type="RefSeq" id="WP_273596301.1">
    <property type="nucleotide sequence ID" value="NZ_JAQQXS010000006.1"/>
</dbReference>
<dbReference type="InterPro" id="IPR036390">
    <property type="entry name" value="WH_DNA-bd_sf"/>
</dbReference>
<dbReference type="InterPro" id="IPR036388">
    <property type="entry name" value="WH-like_DNA-bd_sf"/>
</dbReference>
<proteinExistence type="predicted"/>
<dbReference type="SUPFAM" id="SSF51206">
    <property type="entry name" value="cAMP-binding domain-like"/>
    <property type="match status" value="1"/>
</dbReference>
<dbReference type="InterPro" id="IPR014710">
    <property type="entry name" value="RmlC-like_jellyroll"/>
</dbReference>
<evidence type="ECO:0000256" key="3">
    <source>
        <dbReference type="ARBA" id="ARBA00023163"/>
    </source>
</evidence>
<dbReference type="Pfam" id="PF00027">
    <property type="entry name" value="cNMP_binding"/>
    <property type="match status" value="1"/>
</dbReference>
<evidence type="ECO:0000313" key="5">
    <source>
        <dbReference type="EMBL" id="MDC8785191.1"/>
    </source>
</evidence>
<dbReference type="Gene3D" id="2.60.120.10">
    <property type="entry name" value="Jelly Rolls"/>
    <property type="match status" value="1"/>
</dbReference>
<feature type="domain" description="Cyclic nucleotide-binding" evidence="4">
    <location>
        <begin position="16"/>
        <end position="103"/>
    </location>
</feature>
<dbReference type="Gene3D" id="1.10.10.10">
    <property type="entry name" value="Winged helix-like DNA-binding domain superfamily/Winged helix DNA-binding domain"/>
    <property type="match status" value="1"/>
</dbReference>
<dbReference type="PROSITE" id="PS50042">
    <property type="entry name" value="CNMP_BINDING_3"/>
    <property type="match status" value="1"/>
</dbReference>
<keyword evidence="1" id="KW-0805">Transcription regulation</keyword>
<evidence type="ECO:0000313" key="6">
    <source>
        <dbReference type="Proteomes" id="UP001219862"/>
    </source>
</evidence>
<accession>A0ABT5KQQ5</accession>
<organism evidence="5 6">
    <name type="scientific">Roseateles koreensis</name>
    <dbReference type="NCBI Taxonomy" id="2987526"/>
    <lineage>
        <taxon>Bacteria</taxon>
        <taxon>Pseudomonadati</taxon>
        <taxon>Pseudomonadota</taxon>
        <taxon>Betaproteobacteria</taxon>
        <taxon>Burkholderiales</taxon>
        <taxon>Sphaerotilaceae</taxon>
        <taxon>Roseateles</taxon>
    </lineage>
</organism>
<evidence type="ECO:0000256" key="2">
    <source>
        <dbReference type="ARBA" id="ARBA00023125"/>
    </source>
</evidence>
<reference evidence="5 6" key="1">
    <citation type="submission" date="2022-10" db="EMBL/GenBank/DDBJ databases">
        <title>paucibacter sp. hw8 Genome sequencing.</title>
        <authorList>
            <person name="Park S."/>
        </authorList>
    </citation>
    <scope>NUCLEOTIDE SEQUENCE [LARGE SCALE GENOMIC DNA]</scope>
    <source>
        <strain evidence="6">hw8</strain>
    </source>
</reference>
<dbReference type="InterPro" id="IPR018490">
    <property type="entry name" value="cNMP-bd_dom_sf"/>
</dbReference>
<dbReference type="SUPFAM" id="SSF46785">
    <property type="entry name" value="Winged helix' DNA-binding domain"/>
    <property type="match status" value="1"/>
</dbReference>
<protein>
    <submittedName>
        <fullName evidence="5">Crp/Fnr family transcriptional regulator</fullName>
    </submittedName>
</protein>
<name>A0ABT5KQQ5_9BURK</name>
<dbReference type="InterPro" id="IPR000595">
    <property type="entry name" value="cNMP-bd_dom"/>
</dbReference>
<keyword evidence="6" id="KW-1185">Reference proteome</keyword>
<keyword evidence="2" id="KW-0238">DNA-binding</keyword>
<dbReference type="EMBL" id="JAQQXS010000006">
    <property type="protein sequence ID" value="MDC8785191.1"/>
    <property type="molecule type" value="Genomic_DNA"/>
</dbReference>
<dbReference type="SMART" id="SM00100">
    <property type="entry name" value="cNMP"/>
    <property type="match status" value="1"/>
</dbReference>
<keyword evidence="3" id="KW-0804">Transcription</keyword>
<dbReference type="InterPro" id="IPR012318">
    <property type="entry name" value="HTH_CRP"/>
</dbReference>
<evidence type="ECO:0000256" key="1">
    <source>
        <dbReference type="ARBA" id="ARBA00023015"/>
    </source>
</evidence>
<dbReference type="CDD" id="cd00038">
    <property type="entry name" value="CAP_ED"/>
    <property type="match status" value="1"/>
</dbReference>
<sequence length="226" mass="24653">MKKCPHQSCTPQQNHLLASLPDEDLAPWVEALDSVELTQGDVLCESGSTADYAYFPTTAIVSLLYLTQDGESTETAVIGWEGVVGLALFMGGNASPSRSVVQSAGLALRLPAKLVKQEMSHPGRIQAMLLRYTQTLMDQVAQTAAFNRYYSIDQLLCRRLLLGLDRLPSDAMMMTQELLANLLGVRREGVTAAALKLSQAGLISYSRGRIAVLDRVRLEQRSESPA</sequence>
<dbReference type="Proteomes" id="UP001219862">
    <property type="component" value="Unassembled WGS sequence"/>
</dbReference>
<evidence type="ECO:0000259" key="4">
    <source>
        <dbReference type="PROSITE" id="PS50042"/>
    </source>
</evidence>
<dbReference type="Pfam" id="PF13545">
    <property type="entry name" value="HTH_Crp_2"/>
    <property type="match status" value="1"/>
</dbReference>